<dbReference type="PROSITE" id="PS50995">
    <property type="entry name" value="HTH_MARR_2"/>
    <property type="match status" value="1"/>
</dbReference>
<dbReference type="PROSITE" id="PS01117">
    <property type="entry name" value="HTH_MARR_1"/>
    <property type="match status" value="1"/>
</dbReference>
<dbReference type="InterPro" id="IPR000835">
    <property type="entry name" value="HTH_MarR-typ"/>
</dbReference>
<dbReference type="InterPro" id="IPR036388">
    <property type="entry name" value="WH-like_DNA-bd_sf"/>
</dbReference>
<dbReference type="InterPro" id="IPR023187">
    <property type="entry name" value="Tscrpt_reg_MarR-type_CS"/>
</dbReference>
<dbReference type="EMBL" id="JAROYP010000009">
    <property type="protein sequence ID" value="MDH5162296.1"/>
    <property type="molecule type" value="Genomic_DNA"/>
</dbReference>
<evidence type="ECO:0000256" key="6">
    <source>
        <dbReference type="ARBA" id="ARBA00040307"/>
    </source>
</evidence>
<organism evidence="11 12">
    <name type="scientific">Heyndrickxia oleronia</name>
    <dbReference type="NCBI Taxonomy" id="38875"/>
    <lineage>
        <taxon>Bacteria</taxon>
        <taxon>Bacillati</taxon>
        <taxon>Bacillota</taxon>
        <taxon>Bacilli</taxon>
        <taxon>Bacillales</taxon>
        <taxon>Bacillaceae</taxon>
        <taxon>Heyndrickxia</taxon>
    </lineage>
</organism>
<dbReference type="CDD" id="cd00090">
    <property type="entry name" value="HTH_ARSR"/>
    <property type="match status" value="1"/>
</dbReference>
<reference evidence="11" key="1">
    <citation type="submission" date="2023-03" db="EMBL/GenBank/DDBJ databases">
        <title>Bacterial isolates from washroom surfaces on a university campus.</title>
        <authorList>
            <person name="Holman D.B."/>
            <person name="Gzyl K.E."/>
            <person name="Taheri A.E."/>
        </authorList>
    </citation>
    <scope>NUCLEOTIDE SEQUENCE</scope>
    <source>
        <strain evidence="11">RD03</strain>
    </source>
</reference>
<evidence type="ECO:0000256" key="3">
    <source>
        <dbReference type="ARBA" id="ARBA00023026"/>
    </source>
</evidence>
<protein>
    <recommendedName>
        <fullName evidence="6">HTH-type transcriptional regulator MgrA</fullName>
    </recommendedName>
    <alternativeName>
        <fullName evidence="8">HTH-type transcriptional regulator SarZ</fullName>
    </alternativeName>
    <alternativeName>
        <fullName evidence="9">Staphylococcal accessory regulator Z</fullName>
    </alternativeName>
</protein>
<accession>A0AAW6SU05</accession>
<evidence type="ECO:0000256" key="2">
    <source>
        <dbReference type="ARBA" id="ARBA00023015"/>
    </source>
</evidence>
<dbReference type="AlphaFoldDB" id="A0AAW6SU05"/>
<dbReference type="InterPro" id="IPR036390">
    <property type="entry name" value="WH_DNA-bd_sf"/>
</dbReference>
<proteinExistence type="inferred from homology"/>
<dbReference type="GO" id="GO:0003677">
    <property type="term" value="F:DNA binding"/>
    <property type="evidence" value="ECO:0007669"/>
    <property type="project" value="UniProtKB-KW"/>
</dbReference>
<keyword evidence="2" id="KW-0805">Transcription regulation</keyword>
<evidence type="ECO:0000256" key="1">
    <source>
        <dbReference type="ARBA" id="ARBA00004496"/>
    </source>
</evidence>
<feature type="domain" description="HTH marR-type" evidence="10">
    <location>
        <begin position="1"/>
        <end position="129"/>
    </location>
</feature>
<evidence type="ECO:0000259" key="10">
    <source>
        <dbReference type="PROSITE" id="PS50995"/>
    </source>
</evidence>
<sequence>MIQDLNNYFTDIYFNLHPVQEENISHQSIRILQMVQKKKNMMIRDIANELMISHNTASEHVKKLVKNGWLYKERSENDQRKVFLHLTDSGSSIVKKNTELDDNKLQIALSKLSATERAKVVEGFKLLSEASK</sequence>
<comment type="subcellular location">
    <subcellularLocation>
        <location evidence="1">Cytoplasm</location>
    </subcellularLocation>
</comment>
<dbReference type="PANTHER" id="PTHR42756:SF1">
    <property type="entry name" value="TRANSCRIPTIONAL REPRESSOR OF EMRAB OPERON"/>
    <property type="match status" value="1"/>
</dbReference>
<comment type="caution">
    <text evidence="11">The sequence shown here is derived from an EMBL/GenBank/DDBJ whole genome shotgun (WGS) entry which is preliminary data.</text>
</comment>
<dbReference type="SUPFAM" id="SSF46785">
    <property type="entry name" value="Winged helix' DNA-binding domain"/>
    <property type="match status" value="1"/>
</dbReference>
<evidence type="ECO:0000256" key="8">
    <source>
        <dbReference type="ARBA" id="ARBA00047188"/>
    </source>
</evidence>
<evidence type="ECO:0000256" key="7">
    <source>
        <dbReference type="ARBA" id="ARBA00046337"/>
    </source>
</evidence>
<evidence type="ECO:0000256" key="9">
    <source>
        <dbReference type="ARBA" id="ARBA00047207"/>
    </source>
</evidence>
<dbReference type="InterPro" id="IPR055166">
    <property type="entry name" value="Transc_reg_Sar_Rot_HTH"/>
</dbReference>
<keyword evidence="5" id="KW-0804">Transcription</keyword>
<name>A0AAW6SU05_9BACI</name>
<dbReference type="Pfam" id="PF22381">
    <property type="entry name" value="Staph_reg_Sar_Rot"/>
    <property type="match status" value="1"/>
</dbReference>
<evidence type="ECO:0000256" key="4">
    <source>
        <dbReference type="ARBA" id="ARBA00023125"/>
    </source>
</evidence>
<dbReference type="PANTHER" id="PTHR42756">
    <property type="entry name" value="TRANSCRIPTIONAL REGULATOR, MARR"/>
    <property type="match status" value="1"/>
</dbReference>
<dbReference type="GO" id="GO:0003700">
    <property type="term" value="F:DNA-binding transcription factor activity"/>
    <property type="evidence" value="ECO:0007669"/>
    <property type="project" value="InterPro"/>
</dbReference>
<keyword evidence="4" id="KW-0238">DNA-binding</keyword>
<dbReference type="InterPro" id="IPR011991">
    <property type="entry name" value="ArsR-like_HTH"/>
</dbReference>
<comment type="similarity">
    <text evidence="7">Belongs to the SarZ family.</text>
</comment>
<dbReference type="Proteomes" id="UP001159179">
    <property type="component" value="Unassembled WGS sequence"/>
</dbReference>
<evidence type="ECO:0000313" key="11">
    <source>
        <dbReference type="EMBL" id="MDH5162296.1"/>
    </source>
</evidence>
<keyword evidence="3" id="KW-0843">Virulence</keyword>
<evidence type="ECO:0000313" key="12">
    <source>
        <dbReference type="Proteomes" id="UP001159179"/>
    </source>
</evidence>
<dbReference type="Gene3D" id="1.10.10.10">
    <property type="entry name" value="Winged helix-like DNA-binding domain superfamily/Winged helix DNA-binding domain"/>
    <property type="match status" value="1"/>
</dbReference>
<dbReference type="SMART" id="SM00347">
    <property type="entry name" value="HTH_MARR"/>
    <property type="match status" value="1"/>
</dbReference>
<dbReference type="GO" id="GO:0005737">
    <property type="term" value="C:cytoplasm"/>
    <property type="evidence" value="ECO:0007669"/>
    <property type="project" value="UniProtKB-SubCell"/>
</dbReference>
<gene>
    <name evidence="11" type="ORF">P5X88_15275</name>
</gene>
<evidence type="ECO:0000256" key="5">
    <source>
        <dbReference type="ARBA" id="ARBA00023163"/>
    </source>
</evidence>
<dbReference type="RefSeq" id="WP_280617267.1">
    <property type="nucleotide sequence ID" value="NZ_JAROYP010000009.1"/>
</dbReference>